<accession>C3XB77</accession>
<evidence type="ECO:0000259" key="3">
    <source>
        <dbReference type="PROSITE" id="PS50887"/>
    </source>
</evidence>
<dbReference type="GeneID" id="77134527"/>
<dbReference type="GO" id="GO:0003824">
    <property type="term" value="F:catalytic activity"/>
    <property type="evidence" value="ECO:0007669"/>
    <property type="project" value="UniProtKB-ARBA"/>
</dbReference>
<dbReference type="Gene3D" id="3.30.450.40">
    <property type="match status" value="1"/>
</dbReference>
<dbReference type="PROSITE" id="PS50113">
    <property type="entry name" value="PAC"/>
    <property type="match status" value="3"/>
</dbReference>
<dbReference type="SUPFAM" id="SSF55785">
    <property type="entry name" value="PYP-like sensor domain (PAS domain)"/>
    <property type="match status" value="3"/>
</dbReference>
<dbReference type="eggNOG" id="COG2200">
    <property type="taxonomic scope" value="Bacteria"/>
</dbReference>
<keyword evidence="5" id="KW-1185">Reference proteome</keyword>
<dbReference type="EMBL" id="GG658170">
    <property type="protein sequence ID" value="EEO30453.1"/>
    <property type="molecule type" value="Genomic_DNA"/>
</dbReference>
<dbReference type="SUPFAM" id="SSF141868">
    <property type="entry name" value="EAL domain-like"/>
    <property type="match status" value="1"/>
</dbReference>
<gene>
    <name evidence="4" type="ORF">OFBG_01481</name>
</gene>
<dbReference type="PANTHER" id="PTHR44757">
    <property type="entry name" value="DIGUANYLATE CYCLASE DGCP"/>
    <property type="match status" value="1"/>
</dbReference>
<dbReference type="InterPro" id="IPR029787">
    <property type="entry name" value="Nucleotide_cyclase"/>
</dbReference>
<feature type="domain" description="EAL" evidence="2">
    <location>
        <begin position="1702"/>
        <end position="1956"/>
    </location>
</feature>
<dbReference type="InterPro" id="IPR001633">
    <property type="entry name" value="EAL_dom"/>
</dbReference>
<sequence>MSRTSENSFISNLFDGVATIVADSKLTLINANDAFCIGFGISADAISREKYALTDLLDDDSSSRLCESISSSPVSSQCNRVLLRKEENHRPFHVTAVRVEEPLHENRFAVYQLVFSDQTEILELKQLIAFEKQKLDILTGLSEDISFEYDFATDTVWFADKYKTVFGSNPVIERFRERLSGNEFIDSLTNVFRNQFIDMLSSSGETSQSRVDTVSNEYKWFSLYCMQINGEKGEPVKALGIIRDIDRQKKEQLQLFDKSRVDSMTGLLNKSTTEESVKTAIATATSDSIGVLMMIDIDLFKNVNDTLGHLAGDEVIMQIARQLRRTFRENDFIGRVGGDEFIVYMQDVKDTVFVYEKAKALCESVEQMFENHQQNYTITISIGISNTEQANTYNELYRQADVALYNAKANGRNQSVFYGQELNSEDTPVRNAASMTIGAAREGILVDIIDILFSTPDIRQGIEKVLEFIGNAFNIGKIRVVEKSLDLMTLSVTHEWAAHKEWLNKELYQNFSPDEIHLPVAQDANGIYYCSDTTLLTQQEKAFFKGDPVISHLQCNIVQDGKIIGYISFEERNRKRIWTQQEIDALILMSKLIGESIRQQQSLSLLHHSYSSTRSILNGIHGIYIYVVDENRNILYYNDNAARSYPDLKPGTKCFKVFKNRLHPCETCPEKILKEKGQFSTVLFDTPFGPCMNVSASRVLWENREWAYIVLFSEHTASPKEQEQQRKKATYIAALCNTCDHIVDIDLNADSYEILANSEKFNNYEMPEMRDYQQSLEFICENHIKASHRPVFLEKFSLPEMKKAFAEGVGNISLEYELLSEKSDVPVWKERTAFLHKLEDGSEHILFYVWDITEKKLEEARRKEEENNFILALQSNYSEIFHINLDKGLISPLYYNSDQIPIADSMNYMDYVHQRGMNRLHPDYVQKTFDFYELDRVRKLCAAGEASELEYLKRQVEGGGYQWVVATIRPVEGNGQKALLLLRDVTDLKQMEKTVRGLEMRYNALFRLSYDISTEVNLETAQYSRTFFLLEKTDSFEEGKYDEDFTRFLDLVHPNDRQAVNESRSIDALRRLYRNGEGDNLCQYRILFNDEYIWMFSRVLFLKEDDVVTAFVLARNITAQKKIEEERNIETQRFNLAIRNTYNEIYEVDLVNNTCKLTYSNSQNLMSLPEEDSLDKFADRFVHPDDRPFFKNSIVGDNLSKEFASGKNEIHGDYRRLGYDGQWYWVSAIIVPEYNSYDSSPNRGLCFIRDISEKKKQEQQLRINEQYDHALRQIYDELYEINVVTDSYRIVYHVEGKYKTPAISGELTSAVHNIARDMIHPEDANRFLEFFDIDNMRRSFSEGLDYRIAEFRKLLQDGSWRWASLTVFPLSGDAGSDEMYLVFIMDIDARKQVEEIALQNAFLEKQRFADERYKTIVEQTNTLVFEWVVDTNERYISQEIPKRFAGNYDDRDIMWIWRDDHVIHPDDMILFEQFLKGIRKQNHVEMVARYKKRDGSYAWNRVTLSCLYAQDGKPHRYIGTINDVDNATRSVQTLKYRAEYDVLTGIYNMQAFYDRASSMMRNNPERQYYIVRLDIDRFKVINDLYGLEEGDRLLKTIAGLLSDRMKENAAYGRISGDIFCACVAYSREEIIHFVQDVAARLAEYPLASKIIPSFGICKVDNVQTPINVLCDWANLALKTVKGSFYPIYAFYDETLRHQILSEKKIESEMDLALLRKEFLMYLQPKVDIATSKIIGAEGLVRWNHPEEGLIPPDRFVPLFEKNGFIIQMDEYIWEQACICLKRWVDMGLEPVPVSVNVSRMHIHDNKLNEKLLELIRKYDLPPELLELELTESIFFENEELLVGTIRKLQQDGFSISLDDFGAGYSSLNMLKDLSIETIKLDRGFFNEVIVTPRGKTVVAHTISLAKALNINIIAEGVENQEQAEFLLNAGCPFAQGYYYSMPVPIGKFEELAFRQQYLLH</sequence>
<dbReference type="InterPro" id="IPR043128">
    <property type="entry name" value="Rev_trsase/Diguanyl_cyclase"/>
</dbReference>
<dbReference type="OrthoDB" id="9813903at2"/>
<dbReference type="InterPro" id="IPR013655">
    <property type="entry name" value="PAS_fold_3"/>
</dbReference>
<dbReference type="FunFam" id="3.30.70.270:FF:000001">
    <property type="entry name" value="Diguanylate cyclase domain protein"/>
    <property type="match status" value="1"/>
</dbReference>
<dbReference type="CDD" id="cd00130">
    <property type="entry name" value="PAS"/>
    <property type="match status" value="2"/>
</dbReference>
<dbReference type="InterPro" id="IPR029016">
    <property type="entry name" value="GAF-like_dom_sf"/>
</dbReference>
<dbReference type="eggNOG" id="COG5001">
    <property type="taxonomic scope" value="Bacteria"/>
</dbReference>
<dbReference type="Gene3D" id="3.30.450.20">
    <property type="entry name" value="PAS domain"/>
    <property type="match status" value="4"/>
</dbReference>
<dbReference type="Gene3D" id="3.20.20.450">
    <property type="entry name" value="EAL domain"/>
    <property type="match status" value="1"/>
</dbReference>
<feature type="domain" description="PAC" evidence="1">
    <location>
        <begin position="1347"/>
        <end position="1399"/>
    </location>
</feature>
<dbReference type="InterPro" id="IPR052155">
    <property type="entry name" value="Biofilm_reg_signaling"/>
</dbReference>
<dbReference type="InterPro" id="IPR035919">
    <property type="entry name" value="EAL_sf"/>
</dbReference>
<dbReference type="SMART" id="SM00086">
    <property type="entry name" value="PAC"/>
    <property type="match status" value="4"/>
</dbReference>
<dbReference type="RefSeq" id="WP_005881617.1">
    <property type="nucleotide sequence ID" value="NZ_GG658170.1"/>
</dbReference>
<dbReference type="CDD" id="cd01949">
    <property type="entry name" value="GGDEF"/>
    <property type="match status" value="2"/>
</dbReference>
<dbReference type="PANTHER" id="PTHR44757:SF2">
    <property type="entry name" value="BIOFILM ARCHITECTURE MAINTENANCE PROTEIN MBAA"/>
    <property type="match status" value="1"/>
</dbReference>
<evidence type="ECO:0000313" key="4">
    <source>
        <dbReference type="EMBL" id="EEO30453.1"/>
    </source>
</evidence>
<protein>
    <submittedName>
        <fullName evidence="4">Diguanylate cyclase (GGDEF) domain protein</fullName>
    </submittedName>
</protein>
<dbReference type="Pfam" id="PF00990">
    <property type="entry name" value="GGDEF"/>
    <property type="match status" value="2"/>
</dbReference>
<dbReference type="SUPFAM" id="SSF55781">
    <property type="entry name" value="GAF domain-like"/>
    <property type="match status" value="1"/>
</dbReference>
<dbReference type="Pfam" id="PF00563">
    <property type="entry name" value="EAL"/>
    <property type="match status" value="1"/>
</dbReference>
<dbReference type="SMART" id="SM00052">
    <property type="entry name" value="EAL"/>
    <property type="match status" value="1"/>
</dbReference>
<dbReference type="Pfam" id="PF13426">
    <property type="entry name" value="PAS_9"/>
    <property type="match status" value="1"/>
</dbReference>
<dbReference type="CDD" id="cd01948">
    <property type="entry name" value="EAL"/>
    <property type="match status" value="1"/>
</dbReference>
<dbReference type="Pfam" id="PF08447">
    <property type="entry name" value="PAS_3"/>
    <property type="match status" value="2"/>
</dbReference>
<dbReference type="PROSITE" id="PS50883">
    <property type="entry name" value="EAL"/>
    <property type="match status" value="1"/>
</dbReference>
<feature type="domain" description="PAC" evidence="1">
    <location>
        <begin position="1484"/>
        <end position="1536"/>
    </location>
</feature>
<feature type="domain" description="GGDEF" evidence="3">
    <location>
        <begin position="1566"/>
        <end position="1693"/>
    </location>
</feature>
<name>C3XB77_OXAFO</name>
<dbReference type="NCBIfam" id="TIGR00254">
    <property type="entry name" value="GGDEF"/>
    <property type="match status" value="2"/>
</dbReference>
<feature type="domain" description="GGDEF" evidence="3">
    <location>
        <begin position="288"/>
        <end position="420"/>
    </location>
</feature>
<dbReference type="InterPro" id="IPR035965">
    <property type="entry name" value="PAS-like_dom_sf"/>
</dbReference>
<proteinExistence type="predicted"/>
<dbReference type="SUPFAM" id="SSF55073">
    <property type="entry name" value="Nucleotide cyclase"/>
    <property type="match status" value="2"/>
</dbReference>
<dbReference type="STRING" id="847.BRW83_0620"/>
<dbReference type="HOGENOM" id="CLU_001046_1_0_4"/>
<reference evidence="4 5" key="1">
    <citation type="submission" date="2009-02" db="EMBL/GenBank/DDBJ databases">
        <title>The Genome Sequence of Oxalobacter formigenes OXCC13.</title>
        <authorList>
            <consortium name="The Broad Institute Genome Sequencing Platform"/>
            <person name="Ward D."/>
            <person name="Young S.K."/>
            <person name="Kodira C.D."/>
            <person name="Zeng Q."/>
            <person name="Koehrsen M."/>
            <person name="Alvarado L."/>
            <person name="Berlin A."/>
            <person name="Borenstein D."/>
            <person name="Chen Z."/>
            <person name="Engels R."/>
            <person name="Freedman E."/>
            <person name="Gellesch M."/>
            <person name="Goldberg J."/>
            <person name="Griggs A."/>
            <person name="Gujja S."/>
            <person name="Heiman D."/>
            <person name="Hepburn T."/>
            <person name="Howarth C."/>
            <person name="Jen D."/>
            <person name="Larson L."/>
            <person name="Lewis B."/>
            <person name="Mehta T."/>
            <person name="Park D."/>
            <person name="Pearson M."/>
            <person name="Roberts A."/>
            <person name="Saif S."/>
            <person name="Shea T."/>
            <person name="Shenoy N."/>
            <person name="Sisk P."/>
            <person name="Stolte C."/>
            <person name="Sykes S."/>
            <person name="Walk T."/>
            <person name="White J."/>
            <person name="Yandava C."/>
            <person name="Allison M.J."/>
            <person name="Lander E."/>
            <person name="Nusbaum C."/>
            <person name="Galagan J."/>
            <person name="Birren B."/>
        </authorList>
    </citation>
    <scope>NUCLEOTIDE SEQUENCE [LARGE SCALE GENOMIC DNA]</scope>
    <source>
        <strain evidence="4 5">OXCC13</strain>
    </source>
</reference>
<evidence type="ECO:0000259" key="2">
    <source>
        <dbReference type="PROSITE" id="PS50883"/>
    </source>
</evidence>
<dbReference type="Gene3D" id="3.30.70.270">
    <property type="match status" value="2"/>
</dbReference>
<dbReference type="InterPro" id="IPR000160">
    <property type="entry name" value="GGDEF_dom"/>
</dbReference>
<organism evidence="4 5">
    <name type="scientific">Oxalobacter formigenes OXCC13</name>
    <dbReference type="NCBI Taxonomy" id="556269"/>
    <lineage>
        <taxon>Bacteria</taxon>
        <taxon>Pseudomonadati</taxon>
        <taxon>Pseudomonadota</taxon>
        <taxon>Betaproteobacteria</taxon>
        <taxon>Burkholderiales</taxon>
        <taxon>Oxalobacteraceae</taxon>
        <taxon>Oxalobacter</taxon>
    </lineage>
</organism>
<dbReference type="Proteomes" id="UP000005089">
    <property type="component" value="Unassembled WGS sequence"/>
</dbReference>
<feature type="domain" description="PAC" evidence="1">
    <location>
        <begin position="1210"/>
        <end position="1263"/>
    </location>
</feature>
<evidence type="ECO:0000313" key="5">
    <source>
        <dbReference type="Proteomes" id="UP000005089"/>
    </source>
</evidence>
<dbReference type="SMART" id="SM00267">
    <property type="entry name" value="GGDEF"/>
    <property type="match status" value="2"/>
</dbReference>
<evidence type="ECO:0000259" key="1">
    <source>
        <dbReference type="PROSITE" id="PS50113"/>
    </source>
</evidence>
<dbReference type="InterPro" id="IPR000014">
    <property type="entry name" value="PAS"/>
</dbReference>
<dbReference type="eggNOG" id="COG2199">
    <property type="taxonomic scope" value="Bacteria"/>
</dbReference>
<dbReference type="InterPro" id="IPR000700">
    <property type="entry name" value="PAS-assoc_C"/>
</dbReference>
<dbReference type="InterPro" id="IPR001610">
    <property type="entry name" value="PAC"/>
</dbReference>
<dbReference type="PROSITE" id="PS50887">
    <property type="entry name" value="GGDEF"/>
    <property type="match status" value="2"/>
</dbReference>